<keyword evidence="8" id="KW-0963">Cytoplasm</keyword>
<dbReference type="InterPro" id="IPR004568">
    <property type="entry name" value="Ppantetheine-prot_Trfase_dom"/>
</dbReference>
<dbReference type="AlphaFoldDB" id="A0AAW9HDC1"/>
<dbReference type="Pfam" id="PF01648">
    <property type="entry name" value="ACPS"/>
    <property type="match status" value="1"/>
</dbReference>
<keyword evidence="1 8" id="KW-0444">Lipid biosynthesis</keyword>
<dbReference type="Proteomes" id="UP001288320">
    <property type="component" value="Unassembled WGS sequence"/>
</dbReference>
<dbReference type="NCBIfam" id="TIGR00556">
    <property type="entry name" value="pantethn_trn"/>
    <property type="match status" value="1"/>
</dbReference>
<evidence type="ECO:0000256" key="2">
    <source>
        <dbReference type="ARBA" id="ARBA00022679"/>
    </source>
</evidence>
<sequence length="173" mass="18449">MIAGIGTDTVAIDAFAQQLDLPGSRFRNVFTAREMRYAIRRAQRHTRTEAAGAFATPAAEEAGFETVIPAAELAPHLAARWAAKEAFIKAWSAALYGSQPVLPEGHWDAIEVTNDRWGRPAIILGAPIAGAVHKTLGSVNIHVSMSHDGNVASAVVLIEYQNNSGARRAASAH</sequence>
<dbReference type="InterPro" id="IPR008278">
    <property type="entry name" value="4-PPantetheinyl_Trfase_dom"/>
</dbReference>
<dbReference type="InterPro" id="IPR037143">
    <property type="entry name" value="4-PPantetheinyl_Trfase_dom_sf"/>
</dbReference>
<comment type="function">
    <text evidence="8">Transfers the 4'-phosphopantetheine moiety from coenzyme A to a Ser of acyl-carrier-protein.</text>
</comment>
<reference evidence="10 12" key="1">
    <citation type="submission" date="2023-10" db="EMBL/GenBank/DDBJ databases">
        <title>Whole Genome based description of the genera Actinobaculum and Actinotignum reveals a complex phylogenetic relationship within the species included in the genus Actinotignum.</title>
        <authorList>
            <person name="Jensen C.S."/>
            <person name="Dargis R."/>
            <person name="Kemp M."/>
            <person name="Christensen J.J."/>
        </authorList>
    </citation>
    <scope>NUCLEOTIDE SEQUENCE</scope>
    <source>
        <strain evidence="11 12">SLA_B089</strain>
        <strain evidence="10">SLA_B245</strain>
    </source>
</reference>
<feature type="binding site" evidence="8">
    <location>
        <position position="8"/>
    </location>
    <ligand>
        <name>Mg(2+)</name>
        <dbReference type="ChEBI" id="CHEBI:18420"/>
    </ligand>
</feature>
<dbReference type="GO" id="GO:0006633">
    <property type="term" value="P:fatty acid biosynthetic process"/>
    <property type="evidence" value="ECO:0007669"/>
    <property type="project" value="UniProtKB-UniRule"/>
</dbReference>
<evidence type="ECO:0000313" key="11">
    <source>
        <dbReference type="EMBL" id="MDY5146759.1"/>
    </source>
</evidence>
<evidence type="ECO:0000256" key="4">
    <source>
        <dbReference type="ARBA" id="ARBA00022832"/>
    </source>
</evidence>
<evidence type="ECO:0000256" key="7">
    <source>
        <dbReference type="ARBA" id="ARBA00023160"/>
    </source>
</evidence>
<evidence type="ECO:0000256" key="5">
    <source>
        <dbReference type="ARBA" id="ARBA00022842"/>
    </source>
</evidence>
<comment type="cofactor">
    <cofactor evidence="8">
        <name>Mg(2+)</name>
        <dbReference type="ChEBI" id="CHEBI:18420"/>
    </cofactor>
</comment>
<dbReference type="Gene3D" id="3.90.470.20">
    <property type="entry name" value="4'-phosphopantetheinyl transferase domain"/>
    <property type="match status" value="1"/>
</dbReference>
<keyword evidence="7 8" id="KW-0275">Fatty acid biosynthesis</keyword>
<evidence type="ECO:0000256" key="1">
    <source>
        <dbReference type="ARBA" id="ARBA00022516"/>
    </source>
</evidence>
<dbReference type="GO" id="GO:0005737">
    <property type="term" value="C:cytoplasm"/>
    <property type="evidence" value="ECO:0007669"/>
    <property type="project" value="UniProtKB-SubCell"/>
</dbReference>
<comment type="similarity">
    <text evidence="8">Belongs to the P-Pant transferase superfamily. AcpS family.</text>
</comment>
<dbReference type="InterPro" id="IPR002582">
    <property type="entry name" value="ACPS"/>
</dbReference>
<dbReference type="GO" id="GO:0000287">
    <property type="term" value="F:magnesium ion binding"/>
    <property type="evidence" value="ECO:0007669"/>
    <property type="project" value="UniProtKB-UniRule"/>
</dbReference>
<comment type="catalytic activity">
    <reaction evidence="8">
        <text>apo-[ACP] + CoA = holo-[ACP] + adenosine 3',5'-bisphosphate + H(+)</text>
        <dbReference type="Rhea" id="RHEA:12068"/>
        <dbReference type="Rhea" id="RHEA-COMP:9685"/>
        <dbReference type="Rhea" id="RHEA-COMP:9690"/>
        <dbReference type="ChEBI" id="CHEBI:15378"/>
        <dbReference type="ChEBI" id="CHEBI:29999"/>
        <dbReference type="ChEBI" id="CHEBI:57287"/>
        <dbReference type="ChEBI" id="CHEBI:58343"/>
        <dbReference type="ChEBI" id="CHEBI:64479"/>
        <dbReference type="EC" id="2.7.8.7"/>
    </reaction>
</comment>
<dbReference type="Proteomes" id="UP001284901">
    <property type="component" value="Unassembled WGS sequence"/>
</dbReference>
<protein>
    <recommendedName>
        <fullName evidence="8">Holo-[acyl-carrier-protein] synthase</fullName>
        <shortName evidence="8">Holo-ACP synthase</shortName>
        <ecNumber evidence="8">2.7.8.7</ecNumber>
    </recommendedName>
    <alternativeName>
        <fullName evidence="8">4'-phosphopantetheinyl transferase AcpS</fullName>
    </alternativeName>
</protein>
<proteinExistence type="inferred from homology"/>
<feature type="binding site" evidence="8">
    <location>
        <position position="85"/>
    </location>
    <ligand>
        <name>Mg(2+)</name>
        <dbReference type="ChEBI" id="CHEBI:18420"/>
    </ligand>
</feature>
<dbReference type="SUPFAM" id="SSF56214">
    <property type="entry name" value="4'-phosphopantetheinyl transferase"/>
    <property type="match status" value="1"/>
</dbReference>
<evidence type="ECO:0000259" key="9">
    <source>
        <dbReference type="Pfam" id="PF01648"/>
    </source>
</evidence>
<keyword evidence="2 8" id="KW-0808">Transferase</keyword>
<keyword evidence="3 8" id="KW-0479">Metal-binding</keyword>
<keyword evidence="12" id="KW-1185">Reference proteome</keyword>
<dbReference type="RefSeq" id="WP_200807180.1">
    <property type="nucleotide sequence ID" value="NZ_CAUPFC010000009.1"/>
</dbReference>
<dbReference type="EC" id="2.7.8.7" evidence="8"/>
<keyword evidence="4 8" id="KW-0276">Fatty acid metabolism</keyword>
<evidence type="ECO:0000256" key="6">
    <source>
        <dbReference type="ARBA" id="ARBA00023098"/>
    </source>
</evidence>
<gene>
    <name evidence="8" type="primary">acpS</name>
    <name evidence="10" type="ORF">R6G74_06735</name>
    <name evidence="11" type="ORF">R6P33_07000</name>
</gene>
<comment type="subcellular location">
    <subcellularLocation>
        <location evidence="8">Cytoplasm</location>
    </subcellularLocation>
</comment>
<dbReference type="GeneID" id="92814440"/>
<evidence type="ECO:0000256" key="8">
    <source>
        <dbReference type="HAMAP-Rule" id="MF_00101"/>
    </source>
</evidence>
<keyword evidence="6 8" id="KW-0443">Lipid metabolism</keyword>
<dbReference type="GO" id="GO:0008897">
    <property type="term" value="F:holo-[acyl-carrier-protein] synthase activity"/>
    <property type="evidence" value="ECO:0007669"/>
    <property type="project" value="UniProtKB-UniRule"/>
</dbReference>
<comment type="caution">
    <text evidence="10">The sequence shown here is derived from an EMBL/GenBank/DDBJ whole genome shotgun (WGS) entry which is preliminary data.</text>
</comment>
<dbReference type="EMBL" id="JAWNFV010000013">
    <property type="protein sequence ID" value="MDY5141003.1"/>
    <property type="molecule type" value="Genomic_DNA"/>
</dbReference>
<evidence type="ECO:0000256" key="3">
    <source>
        <dbReference type="ARBA" id="ARBA00022723"/>
    </source>
</evidence>
<accession>A0AAW9HDC1</accession>
<keyword evidence="5 8" id="KW-0460">Magnesium</keyword>
<organism evidence="10 13">
    <name type="scientific">Actinotignum timonense</name>
    <dbReference type="NCBI Taxonomy" id="1870995"/>
    <lineage>
        <taxon>Bacteria</taxon>
        <taxon>Bacillati</taxon>
        <taxon>Actinomycetota</taxon>
        <taxon>Actinomycetes</taxon>
        <taxon>Actinomycetales</taxon>
        <taxon>Actinomycetaceae</taxon>
        <taxon>Actinotignum</taxon>
    </lineage>
</organism>
<dbReference type="HAMAP" id="MF_00101">
    <property type="entry name" value="AcpS"/>
    <property type="match status" value="1"/>
</dbReference>
<dbReference type="EMBL" id="JAWNFY010000018">
    <property type="protein sequence ID" value="MDY5146759.1"/>
    <property type="molecule type" value="Genomic_DNA"/>
</dbReference>
<evidence type="ECO:0000313" key="12">
    <source>
        <dbReference type="Proteomes" id="UP001284901"/>
    </source>
</evidence>
<name>A0AAW9HDC1_9ACTO</name>
<evidence type="ECO:0000313" key="13">
    <source>
        <dbReference type="Proteomes" id="UP001288320"/>
    </source>
</evidence>
<evidence type="ECO:0000313" key="10">
    <source>
        <dbReference type="EMBL" id="MDY5141003.1"/>
    </source>
</evidence>
<feature type="domain" description="4'-phosphopantetheinyl transferase" evidence="9">
    <location>
        <begin position="4"/>
        <end position="132"/>
    </location>
</feature>